<feature type="coiled-coil region" evidence="1">
    <location>
        <begin position="371"/>
        <end position="398"/>
    </location>
</feature>
<feature type="coiled-coil region" evidence="1">
    <location>
        <begin position="768"/>
        <end position="837"/>
    </location>
</feature>
<dbReference type="OrthoDB" id="331981at2759"/>
<keyword evidence="1" id="KW-0175">Coiled coil</keyword>
<evidence type="ECO:0000313" key="3">
    <source>
        <dbReference type="EMBL" id="KFG33256.1"/>
    </source>
</evidence>
<dbReference type="Gene3D" id="1.20.1170.10">
    <property type="match status" value="1"/>
</dbReference>
<dbReference type="VEuPathDB" id="ToxoDB:TGP89_289540"/>
<comment type="caution">
    <text evidence="3">The sequence shown here is derived from an EMBL/GenBank/DDBJ whole genome shotgun (WGS) entry which is preliminary data.</text>
</comment>
<evidence type="ECO:0000256" key="2">
    <source>
        <dbReference type="SAM" id="MobiDB-lite"/>
    </source>
</evidence>
<protein>
    <submittedName>
        <fullName evidence="3">Uncharacterized protein</fullName>
    </submittedName>
</protein>
<evidence type="ECO:0000256" key="1">
    <source>
        <dbReference type="SAM" id="Coils"/>
    </source>
</evidence>
<accession>A0A086JM88</accession>
<feature type="region of interest" description="Disordered" evidence="2">
    <location>
        <begin position="1"/>
        <end position="32"/>
    </location>
</feature>
<reference evidence="3 4" key="1">
    <citation type="submission" date="2014-03" db="EMBL/GenBank/DDBJ databases">
        <authorList>
            <person name="Sibley D."/>
            <person name="Venepally P."/>
            <person name="Karamycheva S."/>
            <person name="Hadjithomas M."/>
            <person name="Khan A."/>
            <person name="Brunk B."/>
            <person name="Roos D."/>
            <person name="Caler E."/>
            <person name="Lorenzi H."/>
        </authorList>
    </citation>
    <scope>NUCLEOTIDE SEQUENCE [LARGE SCALE GENOMIC DNA]</scope>
    <source>
        <strain evidence="4">p89</strain>
    </source>
</reference>
<feature type="region of interest" description="Disordered" evidence="2">
    <location>
        <begin position="918"/>
        <end position="937"/>
    </location>
</feature>
<feature type="coiled-coil region" evidence="1">
    <location>
        <begin position="464"/>
        <end position="502"/>
    </location>
</feature>
<name>A0A086JM88_TOXGO</name>
<proteinExistence type="predicted"/>
<feature type="coiled-coil region" evidence="1">
    <location>
        <begin position="279"/>
        <end position="339"/>
    </location>
</feature>
<evidence type="ECO:0000313" key="4">
    <source>
        <dbReference type="Proteomes" id="UP000028828"/>
    </source>
</evidence>
<dbReference type="Proteomes" id="UP000028828">
    <property type="component" value="Unassembled WGS sequence"/>
</dbReference>
<organism evidence="3 4">
    <name type="scientific">Toxoplasma gondii p89</name>
    <dbReference type="NCBI Taxonomy" id="943119"/>
    <lineage>
        <taxon>Eukaryota</taxon>
        <taxon>Sar</taxon>
        <taxon>Alveolata</taxon>
        <taxon>Apicomplexa</taxon>
        <taxon>Conoidasida</taxon>
        <taxon>Coccidia</taxon>
        <taxon>Eucoccidiorida</taxon>
        <taxon>Eimeriorina</taxon>
        <taxon>Sarcocystidae</taxon>
        <taxon>Toxoplasma</taxon>
    </lineage>
</organism>
<dbReference type="AlphaFoldDB" id="A0A086JM88"/>
<feature type="compositionally biased region" description="Low complexity" evidence="2">
    <location>
        <begin position="200"/>
        <end position="218"/>
    </location>
</feature>
<sequence length="937" mass="100589">MSHKTMAKSGGRSTGAVRSHDAGSPSAPVASKSRPWRLGCMVVSLAAFAVAISTPSLSPAPASLASFSGLQPAEAAGLVASMKRAANQGWRTGARWLCTVFGLQYEHVKSVFRRSGRHLELETLSEEVDRYLQLVEAAGHNEGNLPDAYQERGVHLVLAAQELFSRVLGKRVELPARYKAAARRFEAMKKKKKDSGSRKGPAPESATEAPAPAEPTGSDVSSSGAEARPQAESPAKEASKPEAEAVPTAASSLVAVPMRDRAFEESANERLRALKARHEADVSAIVDEANTRLKQYQEEHKMTYDKKISHLRAQQHAELDQALRELQEETLRFEDGKKQYEVVSALLTEAKAGIAVLSEGLQFIGANFYSIDQQIDKVAEEQKELEQADGDKAMIQKAFLVLQHAGLAQEQGAQAAIAIRTRSAEIADVVAQLEELLSRADTALSTAPVGSLFESQQQGYSEYLRSYQVNVAESKEKVTSFEQEADAKLLALTYRLEQLQAKAVGNLGAVTEKLAAEYSMIQNKAQELEQGYQDFFDACAHVEEQTFNTAKSAVEDRATFADLYSSLQAEFNNLQVTLERQGENVKQLNADVSNVEKIAAVFMEGLNSAPLSREALAQLNAQPVAEMTRFFSGYKQQVSVASTALHQRYQTTQDLRRKLDLLHREIRVLADPATLERLEAEVMSLVADLEAKQRDQVEADAETKQARAVVQTLQKDLRQLEQRLMTERRLAGRAGLAGAGASAAGGSLFGGIGGTSASFAGSTLGSGFGAANETVRELETQIRQLKARLQDAERELQNVQRRLTLVEKAVRDLQRDIDAKRRIIVEEQQKLDRLQQLAAAVMGGPGSGVTGTLAAGLRGSVASGFRGSMASGLFPAGTIAAGLRGASVAGSLGGVGSRLGGFAGASMGRGLGSRAGGFGASGASKGPIPKPFTGDKN</sequence>
<dbReference type="EMBL" id="AEYI02001776">
    <property type="protein sequence ID" value="KFG33256.1"/>
    <property type="molecule type" value="Genomic_DNA"/>
</dbReference>
<feature type="region of interest" description="Disordered" evidence="2">
    <location>
        <begin position="187"/>
        <end position="251"/>
    </location>
</feature>
<gene>
    <name evidence="3" type="ORF">TGP89_289540</name>
</gene>
<feature type="compositionally biased region" description="Basic and acidic residues" evidence="2">
    <location>
        <begin position="234"/>
        <end position="243"/>
    </location>
</feature>
<dbReference type="SMR" id="A0A086JM88"/>
<feature type="coiled-coil region" evidence="1">
    <location>
        <begin position="564"/>
        <end position="598"/>
    </location>
</feature>
<feature type="coiled-coil region" evidence="1">
    <location>
        <begin position="675"/>
        <end position="730"/>
    </location>
</feature>